<reference evidence="1" key="1">
    <citation type="journal article" date="2020" name="Nature">
        <title>Giant virus diversity and host interactions through global metagenomics.</title>
        <authorList>
            <person name="Schulz F."/>
            <person name="Roux S."/>
            <person name="Paez-Espino D."/>
            <person name="Jungbluth S."/>
            <person name="Walsh D.A."/>
            <person name="Denef V.J."/>
            <person name="McMahon K.D."/>
            <person name="Konstantinidis K.T."/>
            <person name="Eloe-Fadrosh E.A."/>
            <person name="Kyrpides N.C."/>
            <person name="Woyke T."/>
        </authorList>
    </citation>
    <scope>NUCLEOTIDE SEQUENCE</scope>
    <source>
        <strain evidence="1">GVMAG-S-ERX556022-25</strain>
    </source>
</reference>
<dbReference type="EMBL" id="MN738810">
    <property type="protein sequence ID" value="QHS84660.1"/>
    <property type="molecule type" value="Genomic_DNA"/>
</dbReference>
<protein>
    <recommendedName>
        <fullName evidence="2">SGNH hydrolase-type esterase domain-containing protein</fullName>
    </recommendedName>
</protein>
<dbReference type="AlphaFoldDB" id="A0A6C0AZD1"/>
<evidence type="ECO:0000313" key="1">
    <source>
        <dbReference type="EMBL" id="QHS84660.1"/>
    </source>
</evidence>
<accession>A0A6C0AZD1</accession>
<evidence type="ECO:0008006" key="2">
    <source>
        <dbReference type="Google" id="ProtNLM"/>
    </source>
</evidence>
<proteinExistence type="predicted"/>
<sequence length="265" mass="32242">MDNTLILNFGDSQGEVYDYIFYYNTNYIKYTNINSPGWRSGWSLRGLNKTKYHDILFKPLYDLSSNIENVFIFLTFGSVDIEWNLSYKRFILKENPDTYTFIDEMINSFKNIIDKYILLEKNLQKIKNINFHIIITFPFIPLPLSESYMKNFSNNNNTIFYDVISHHERFYLWYIYCNKLISIIKSYNFKRLYIIDIRNDFIKKGFQHFMNLKNEDHHPNFLITKEYIITQLNNLTFYDNQNRIINLENLSWNNNFLYSHIRRPL</sequence>
<name>A0A6C0AZD1_9ZZZZ</name>
<organism evidence="1">
    <name type="scientific">viral metagenome</name>
    <dbReference type="NCBI Taxonomy" id="1070528"/>
    <lineage>
        <taxon>unclassified sequences</taxon>
        <taxon>metagenomes</taxon>
        <taxon>organismal metagenomes</taxon>
    </lineage>
</organism>